<evidence type="ECO:0000256" key="3">
    <source>
        <dbReference type="ARBA" id="ARBA00022490"/>
    </source>
</evidence>
<feature type="region of interest" description="Disordered" evidence="7">
    <location>
        <begin position="1410"/>
        <end position="1429"/>
    </location>
</feature>
<dbReference type="PANTHER" id="PTHR23244">
    <property type="entry name" value="KELCH REPEAT DOMAIN"/>
    <property type="match status" value="1"/>
</dbReference>
<dbReference type="STRING" id="765440.A0A0C3GD39"/>
<evidence type="ECO:0000256" key="1">
    <source>
        <dbReference type="ARBA" id="ARBA00004496"/>
    </source>
</evidence>
<evidence type="ECO:0000256" key="4">
    <source>
        <dbReference type="ARBA" id="ARBA00022737"/>
    </source>
</evidence>
<feature type="coiled-coil region" evidence="6">
    <location>
        <begin position="1031"/>
        <end position="1065"/>
    </location>
</feature>
<evidence type="ECO:0000256" key="2">
    <source>
        <dbReference type="ARBA" id="ARBA00022441"/>
    </source>
</evidence>
<dbReference type="SUPFAM" id="SSF57997">
    <property type="entry name" value="Tropomyosin"/>
    <property type="match status" value="1"/>
</dbReference>
<dbReference type="HOGENOM" id="CLU_002697_0_0_1"/>
<keyword evidence="3" id="KW-0963">Cytoplasm</keyword>
<name>A0A0C3GD39_PILCF</name>
<evidence type="ECO:0000313" key="8">
    <source>
        <dbReference type="EMBL" id="KIM88561.1"/>
    </source>
</evidence>
<protein>
    <submittedName>
        <fullName evidence="8">Uncharacterized protein</fullName>
    </submittedName>
</protein>
<feature type="compositionally biased region" description="Pro residues" evidence="7">
    <location>
        <begin position="148"/>
        <end position="161"/>
    </location>
</feature>
<dbReference type="InterPro" id="IPR015915">
    <property type="entry name" value="Kelch-typ_b-propeller"/>
</dbReference>
<dbReference type="OrthoDB" id="45365at2759"/>
<evidence type="ECO:0000256" key="6">
    <source>
        <dbReference type="SAM" id="Coils"/>
    </source>
</evidence>
<gene>
    <name evidence="8" type="ORF">PILCRDRAFT_813516</name>
</gene>
<feature type="compositionally biased region" description="Polar residues" evidence="7">
    <location>
        <begin position="601"/>
        <end position="613"/>
    </location>
</feature>
<keyword evidence="9" id="KW-1185">Reference proteome</keyword>
<feature type="coiled-coil region" evidence="6">
    <location>
        <begin position="1294"/>
        <end position="1342"/>
    </location>
</feature>
<feature type="compositionally biased region" description="Polar residues" evidence="7">
    <location>
        <begin position="40"/>
        <end position="59"/>
    </location>
</feature>
<proteinExistence type="predicted"/>
<feature type="compositionally biased region" description="Low complexity" evidence="7">
    <location>
        <begin position="70"/>
        <end position="126"/>
    </location>
</feature>
<feature type="compositionally biased region" description="Basic and acidic residues" evidence="7">
    <location>
        <begin position="1465"/>
        <end position="1475"/>
    </location>
</feature>
<feature type="coiled-coil region" evidence="6">
    <location>
        <begin position="890"/>
        <end position="973"/>
    </location>
</feature>
<feature type="compositionally biased region" description="Low complexity" evidence="7">
    <location>
        <begin position="14"/>
        <end position="32"/>
    </location>
</feature>
<reference evidence="8 9" key="1">
    <citation type="submission" date="2014-04" db="EMBL/GenBank/DDBJ databases">
        <authorList>
            <consortium name="DOE Joint Genome Institute"/>
            <person name="Kuo A."/>
            <person name="Tarkka M."/>
            <person name="Buscot F."/>
            <person name="Kohler A."/>
            <person name="Nagy L.G."/>
            <person name="Floudas D."/>
            <person name="Copeland A."/>
            <person name="Barry K.W."/>
            <person name="Cichocki N."/>
            <person name="Veneault-Fourrey C."/>
            <person name="LaButti K."/>
            <person name="Lindquist E.A."/>
            <person name="Lipzen A."/>
            <person name="Lundell T."/>
            <person name="Morin E."/>
            <person name="Murat C."/>
            <person name="Sun H."/>
            <person name="Tunlid A."/>
            <person name="Henrissat B."/>
            <person name="Grigoriev I.V."/>
            <person name="Hibbett D.S."/>
            <person name="Martin F."/>
            <person name="Nordberg H.P."/>
            <person name="Cantor M.N."/>
            <person name="Hua S.X."/>
        </authorList>
    </citation>
    <scope>NUCLEOTIDE SEQUENCE [LARGE SCALE GENOMIC DNA]</scope>
    <source>
        <strain evidence="8 9">F 1598</strain>
    </source>
</reference>
<feature type="region of interest" description="Disordered" evidence="7">
    <location>
        <begin position="1445"/>
        <end position="1475"/>
    </location>
</feature>
<dbReference type="GO" id="GO:0061245">
    <property type="term" value="P:establishment or maintenance of bipolar cell polarity"/>
    <property type="evidence" value="ECO:0007669"/>
    <property type="project" value="TreeGrafter"/>
</dbReference>
<dbReference type="Proteomes" id="UP000054166">
    <property type="component" value="Unassembled WGS sequence"/>
</dbReference>
<dbReference type="InParanoid" id="A0A0C3GD39"/>
<sequence>MSFFKKKHPSANQLGSSATSTTTTTLPAPSASGPGGIQVQVAQTPSQALAQLKVAQSSEQMRDMGKENDASGASQPGSGPLSQSQRSQSRSVGPSASVNGPPSQAQPPSAAQPATSSAPTPAPSQSRQVYPWSVRRLILPPPIIIPKPGVAPPTGPSPSPFPRYGHALPATGTSSGELFLFGGLVREAARNDLYLFSTRDLSATLLQTGGEIPSPRVGHASALVSSVLIVWGGDTKTDPKSKPTDNQDDGLYLLNLVSREWTRVAVHGPSPVGRYGHAVTMAGSKFFVFGGQVDGHFLNDLWAFDLNSLRSKAAWELFEPVSSSERPAQRTGHACITFENKIIIFGGTDGQYHYNDTWSFDIATRKWSELQCIGFIPSPREGHAAALVDDVIYVFGGRGVDGKDLGDLAAFKLSNQRWYMFQNMGPAPSGRSGHAMASMGTRVFVLGGESFTPAKQEDYGTVHVLDTKHIKYPDSSKAPAQTNASRKSSVAPVGTSPQSNSVINGERAMSPNAGDPLDPRRAVSPTGARKPNGATVQPFPNNALGGGKPKRPKREGDEDFLGTDDGHGTDATASDSVHRAPSPEPGAARARSPGSVRAVSPGSQSANEVQQASIAARLQARSPSPVLDRTKPPTDAFYAGVRSPTTNGFANPRPGSAAGHGMVVGGGSTGNITADLIRDLKAKETEVDGMRNREIWMKAALSKASRSGFVYEDREAGEGDLGLSGDEQKAAELVLKFKQFRAQIQTTTADQARNVSEQLAEADRIKSSAVQEAAYYRAKLAALEANSDGDIVRMERERISELERQLSVVTIERNGQSRKLAELNDSLALQTTLLEQSEARAADASKRADSVEESHERTLRHHAELQDRHASVEVKLRDHANRLLSQTSLMEQREAEYLNIQSQLDDLTQSREQHVRALDQARIALQAASSRAQEVDGQHQRARETIGQLEADLAELRGELEARTSEAESAKVRLAEVENSWAKSREEADAFRALTTGGLGELLDSHRELKTDEDRVARGHAEKVQVIEMETASLRDMLKDATQRMEEAQNNLIQERQRIRETEGEQSFLRSQIVGLRAQLSKAMNDAGNLRQDLASKESSLRDKADEAADANVRLTTLRNYLAEQGISPDDADPKFEGDVSVKVAELEHKLAERSRLHEDAERELEQALRRKQDVESQANMLSAQLDRVRSTQSPGTQDDVQVRAAEARALEAEQKLEETEQGYKQRMQQMEEDYQLAVHYVKGTEKMMRRMKDELTKQKQVNSNLQSELDAGRPGSRARGINGRSTPSSDEGHEAIRGQLVDAQRQAQRLNNENRDLRLRLDSVEKDLDALRDNLLVSQRESDDRLVQVEELEHDVQRLQASLVVARGGHDETLMEKLSNENTNLKRENEQLSHKIGLLLEVDQPAFGHGARPISGVSHRRTSTSSSENAMAFEHLSSELDDWQRQLASSMSSRRPPSDLESEPTGHERARSRS</sequence>
<dbReference type="SUPFAM" id="SSF117281">
    <property type="entry name" value="Kelch motif"/>
    <property type="match status" value="1"/>
</dbReference>
<evidence type="ECO:0000313" key="9">
    <source>
        <dbReference type="Proteomes" id="UP000054166"/>
    </source>
</evidence>
<feature type="region of interest" description="Disordered" evidence="7">
    <location>
        <begin position="148"/>
        <end position="168"/>
    </location>
</feature>
<reference evidence="9" key="2">
    <citation type="submission" date="2015-01" db="EMBL/GenBank/DDBJ databases">
        <title>Evolutionary Origins and Diversification of the Mycorrhizal Mutualists.</title>
        <authorList>
            <consortium name="DOE Joint Genome Institute"/>
            <consortium name="Mycorrhizal Genomics Consortium"/>
            <person name="Kohler A."/>
            <person name="Kuo A."/>
            <person name="Nagy L.G."/>
            <person name="Floudas D."/>
            <person name="Copeland A."/>
            <person name="Barry K.W."/>
            <person name="Cichocki N."/>
            <person name="Veneault-Fourrey C."/>
            <person name="LaButti K."/>
            <person name="Lindquist E.A."/>
            <person name="Lipzen A."/>
            <person name="Lundell T."/>
            <person name="Morin E."/>
            <person name="Murat C."/>
            <person name="Riley R."/>
            <person name="Ohm R."/>
            <person name="Sun H."/>
            <person name="Tunlid A."/>
            <person name="Henrissat B."/>
            <person name="Grigoriev I.V."/>
            <person name="Hibbett D.S."/>
            <person name="Martin F."/>
        </authorList>
    </citation>
    <scope>NUCLEOTIDE SEQUENCE [LARGE SCALE GENOMIC DNA]</scope>
    <source>
        <strain evidence="9">F 1598</strain>
    </source>
</reference>
<feature type="region of interest" description="Disordered" evidence="7">
    <location>
        <begin position="1"/>
        <end position="129"/>
    </location>
</feature>
<feature type="compositionally biased region" description="Polar residues" evidence="7">
    <location>
        <begin position="1259"/>
        <end position="1268"/>
    </location>
</feature>
<dbReference type="FunFam" id="2.120.10.80:FF:000049">
    <property type="entry name" value="Cell polarity protein (Tea1)"/>
    <property type="match status" value="1"/>
</dbReference>
<feature type="region of interest" description="Disordered" evidence="7">
    <location>
        <begin position="1258"/>
        <end position="1294"/>
    </location>
</feature>
<dbReference type="Pfam" id="PF24681">
    <property type="entry name" value="Kelch_KLHDC2_KLHL20_DRC7"/>
    <property type="match status" value="1"/>
</dbReference>
<evidence type="ECO:0000256" key="5">
    <source>
        <dbReference type="ARBA" id="ARBA00023054"/>
    </source>
</evidence>
<feature type="region of interest" description="Disordered" evidence="7">
    <location>
        <begin position="839"/>
        <end position="861"/>
    </location>
</feature>
<dbReference type="Gene3D" id="2.120.10.80">
    <property type="entry name" value="Kelch-type beta propeller"/>
    <property type="match status" value="2"/>
</dbReference>
<feature type="compositionally biased region" description="Polar residues" evidence="7">
    <location>
        <begin position="478"/>
        <end position="488"/>
    </location>
</feature>
<accession>A0A0C3GD39</accession>
<dbReference type="FunCoup" id="A0A0C3GD39">
    <property type="interactions" value="7"/>
</dbReference>
<comment type="subcellular location">
    <subcellularLocation>
        <location evidence="1">Cytoplasm</location>
    </subcellularLocation>
</comment>
<keyword evidence="4" id="KW-0677">Repeat</keyword>
<dbReference type="EMBL" id="KN832976">
    <property type="protein sequence ID" value="KIM88561.1"/>
    <property type="molecule type" value="Genomic_DNA"/>
</dbReference>
<evidence type="ECO:0000256" key="7">
    <source>
        <dbReference type="SAM" id="MobiDB-lite"/>
    </source>
</evidence>
<feature type="compositionally biased region" description="Basic and acidic residues" evidence="7">
    <location>
        <begin position="60"/>
        <end position="69"/>
    </location>
</feature>
<organism evidence="8 9">
    <name type="scientific">Piloderma croceum (strain F 1598)</name>
    <dbReference type="NCBI Taxonomy" id="765440"/>
    <lineage>
        <taxon>Eukaryota</taxon>
        <taxon>Fungi</taxon>
        <taxon>Dikarya</taxon>
        <taxon>Basidiomycota</taxon>
        <taxon>Agaricomycotina</taxon>
        <taxon>Agaricomycetes</taxon>
        <taxon>Agaricomycetidae</taxon>
        <taxon>Atheliales</taxon>
        <taxon>Atheliaceae</taxon>
        <taxon>Piloderma</taxon>
    </lineage>
</organism>
<feature type="region of interest" description="Disordered" evidence="7">
    <location>
        <begin position="473"/>
        <end position="649"/>
    </location>
</feature>
<keyword evidence="5 6" id="KW-0175">Coiled coil</keyword>
<feature type="compositionally biased region" description="Polar residues" evidence="7">
    <location>
        <begin position="1447"/>
        <end position="1456"/>
    </location>
</feature>
<dbReference type="PANTHER" id="PTHR23244:SF456">
    <property type="entry name" value="MULTIPLE EPIDERMAL GROWTH FACTOR-LIKE DOMAINS PROTEIN 8"/>
    <property type="match status" value="1"/>
</dbReference>
<keyword evidence="2" id="KW-0880">Kelch repeat</keyword>
<dbReference type="GO" id="GO:0051285">
    <property type="term" value="C:cell cortex of cell tip"/>
    <property type="evidence" value="ECO:0007669"/>
    <property type="project" value="TreeGrafter"/>
</dbReference>